<keyword evidence="2" id="KW-0812">Transmembrane</keyword>
<evidence type="ECO:0000313" key="3">
    <source>
        <dbReference type="EMBL" id="OGC47523.1"/>
    </source>
</evidence>
<evidence type="ECO:0000313" key="4">
    <source>
        <dbReference type="Proteomes" id="UP000176444"/>
    </source>
</evidence>
<comment type="caution">
    <text evidence="3">The sequence shown here is derived from an EMBL/GenBank/DDBJ whole genome shotgun (WGS) entry which is preliminary data.</text>
</comment>
<protein>
    <submittedName>
        <fullName evidence="3">Uncharacterized protein</fullName>
    </submittedName>
</protein>
<dbReference type="Gene3D" id="3.30.70.60">
    <property type="match status" value="1"/>
</dbReference>
<dbReference type="Proteomes" id="UP000176444">
    <property type="component" value="Unassembled WGS sequence"/>
</dbReference>
<keyword evidence="2" id="KW-1133">Transmembrane helix</keyword>
<dbReference type="EMBL" id="MEUX01000012">
    <property type="protein sequence ID" value="OGC47523.1"/>
    <property type="molecule type" value="Genomic_DNA"/>
</dbReference>
<organism evidence="3 4">
    <name type="scientific">candidate division WWE3 bacterium RIFCSPHIGHO2_01_FULL_35_17</name>
    <dbReference type="NCBI Taxonomy" id="1802614"/>
    <lineage>
        <taxon>Bacteria</taxon>
        <taxon>Katanobacteria</taxon>
    </lineage>
</organism>
<accession>A0A1F4UTK5</accession>
<evidence type="ECO:0000256" key="2">
    <source>
        <dbReference type="SAM" id="Phobius"/>
    </source>
</evidence>
<name>A0A1F4UTK5_UNCKA</name>
<sequence>MPNEIENIPEHNIGQGKPSDSPDQVKDIFNLKAKDLLGSFGFIKKAIPFVGIIGLSIGCLFVIYLLIIPQYQSYKQLGLDLVASEATLKDVTDRLSYLQGLYDLRDQLVSNTQLAIESMPDNKDKIPSVLDQLLQISEEFGVEVVSQSLVGILVPEDTLEPKSVKIQMQLTGDRQKLLGFLNAVSTNRTIIDVDNFNLDKVVKKADTADTTGPPDTSDTYDLKLSLVSYYLEDIANQNMSAIEGQKPLTDLDMVLNEIRNMKYYEPRQSEVVIGKEDPFADVPVINESETVQEEDTGIISQ</sequence>
<keyword evidence="2" id="KW-0472">Membrane</keyword>
<reference evidence="3 4" key="1">
    <citation type="journal article" date="2016" name="Nat. Commun.">
        <title>Thousands of microbial genomes shed light on interconnected biogeochemical processes in an aquifer system.</title>
        <authorList>
            <person name="Anantharaman K."/>
            <person name="Brown C.T."/>
            <person name="Hug L.A."/>
            <person name="Sharon I."/>
            <person name="Castelle C.J."/>
            <person name="Probst A.J."/>
            <person name="Thomas B.C."/>
            <person name="Singh A."/>
            <person name="Wilkins M.J."/>
            <person name="Karaoz U."/>
            <person name="Brodie E.L."/>
            <person name="Williams K.H."/>
            <person name="Hubbard S.S."/>
            <person name="Banfield J.F."/>
        </authorList>
    </citation>
    <scope>NUCLEOTIDE SEQUENCE [LARGE SCALE GENOMIC DNA]</scope>
</reference>
<proteinExistence type="predicted"/>
<feature type="transmembrane region" description="Helical" evidence="2">
    <location>
        <begin position="46"/>
        <end position="67"/>
    </location>
</feature>
<dbReference type="InterPro" id="IPR014717">
    <property type="entry name" value="Transl_elong_EF1B/ribsomal_bS6"/>
</dbReference>
<dbReference type="AlphaFoldDB" id="A0A1F4UTK5"/>
<evidence type="ECO:0000256" key="1">
    <source>
        <dbReference type="SAM" id="MobiDB-lite"/>
    </source>
</evidence>
<feature type="region of interest" description="Disordered" evidence="1">
    <location>
        <begin position="1"/>
        <end position="21"/>
    </location>
</feature>
<gene>
    <name evidence="3" type="ORF">A2713_00320</name>
</gene>